<dbReference type="Proteomes" id="UP001165063">
    <property type="component" value="Unassembled WGS sequence"/>
</dbReference>
<organism evidence="2 3">
    <name type="scientific">Ambrosiozyma monospora</name>
    <name type="common">Yeast</name>
    <name type="synonym">Endomycopsis monosporus</name>
    <dbReference type="NCBI Taxonomy" id="43982"/>
    <lineage>
        <taxon>Eukaryota</taxon>
        <taxon>Fungi</taxon>
        <taxon>Dikarya</taxon>
        <taxon>Ascomycota</taxon>
        <taxon>Saccharomycotina</taxon>
        <taxon>Pichiomycetes</taxon>
        <taxon>Pichiales</taxon>
        <taxon>Pichiaceae</taxon>
        <taxon>Ambrosiozyma</taxon>
    </lineage>
</organism>
<dbReference type="AlphaFoldDB" id="A0A9W7DJ21"/>
<dbReference type="PANTHER" id="PTHR28052:SF1">
    <property type="entry name" value="UPF0545 PROTEIN C22ORF39"/>
    <property type="match status" value="1"/>
</dbReference>
<dbReference type="PANTHER" id="PTHR28052">
    <property type="entry name" value="UPF0545 PROTEIN C22ORF39"/>
    <property type="match status" value="1"/>
</dbReference>
<evidence type="ECO:0000256" key="1">
    <source>
        <dbReference type="SAM" id="MobiDB-lite"/>
    </source>
</evidence>
<keyword evidence="3" id="KW-1185">Reference proteome</keyword>
<sequence>MFFWTSKEDEKKTQTPEVTQEKPDEALSELTNVLNDAFTSKSAYSTKEMEKMKNSDGSYPSLRDIASARAEKLGLELFPSEMSCLTAMDEVMECMSLGGQVRHYYRYGDFSMCDEQSEKVNFCFSNSLNAGEVKAQNIQEFYKKQLVEKLKRGSSEDIWESREHS</sequence>
<name>A0A9W7DJ21_AMBMO</name>
<comment type="caution">
    <text evidence="2">The sequence shown here is derived from an EMBL/GenBank/DDBJ whole genome shotgun (WGS) entry which is preliminary data.</text>
</comment>
<evidence type="ECO:0000313" key="3">
    <source>
        <dbReference type="Proteomes" id="UP001165063"/>
    </source>
</evidence>
<feature type="region of interest" description="Disordered" evidence="1">
    <location>
        <begin position="1"/>
        <end position="25"/>
    </location>
</feature>
<gene>
    <name evidence="2" type="ORF">Amon01_000309100</name>
</gene>
<dbReference type="InterPro" id="IPR021475">
    <property type="entry name" value="Pants/Emi1-like"/>
</dbReference>
<proteinExistence type="predicted"/>
<accession>A0A9W7DJ21</accession>
<dbReference type="EMBL" id="BSXU01001239">
    <property type="protein sequence ID" value="GMG25296.1"/>
    <property type="molecule type" value="Genomic_DNA"/>
</dbReference>
<evidence type="ECO:0000313" key="2">
    <source>
        <dbReference type="EMBL" id="GMG25296.1"/>
    </source>
</evidence>
<dbReference type="Pfam" id="PF11326">
    <property type="entry name" value="PANTS-like"/>
    <property type="match status" value="1"/>
</dbReference>
<dbReference type="OrthoDB" id="2017405at2759"/>
<reference evidence="2" key="1">
    <citation type="submission" date="2023-04" db="EMBL/GenBank/DDBJ databases">
        <title>Ambrosiozyma monospora NBRC 1965.</title>
        <authorList>
            <person name="Ichikawa N."/>
            <person name="Sato H."/>
            <person name="Tonouchi N."/>
        </authorList>
    </citation>
    <scope>NUCLEOTIDE SEQUENCE</scope>
    <source>
        <strain evidence="2">NBRC 1965</strain>
    </source>
</reference>
<protein>
    <submittedName>
        <fullName evidence="2">Unnamed protein product</fullName>
    </submittedName>
</protein>